<dbReference type="Proteomes" id="UP000777774">
    <property type="component" value="Unassembled WGS sequence"/>
</dbReference>
<gene>
    <name evidence="2" type="ORF">HGA02_15415</name>
</gene>
<evidence type="ECO:0000256" key="1">
    <source>
        <dbReference type="SAM" id="MobiDB-lite"/>
    </source>
</evidence>
<evidence type="ECO:0000313" key="3">
    <source>
        <dbReference type="Proteomes" id="UP000777774"/>
    </source>
</evidence>
<proteinExistence type="predicted"/>
<organism evidence="2 3">
    <name type="scientific">Cellulomonas septica</name>
    <dbReference type="NCBI Taxonomy" id="285080"/>
    <lineage>
        <taxon>Bacteria</taxon>
        <taxon>Bacillati</taxon>
        <taxon>Actinomycetota</taxon>
        <taxon>Actinomycetes</taxon>
        <taxon>Micrococcales</taxon>
        <taxon>Cellulomonadaceae</taxon>
        <taxon>Cellulomonas</taxon>
    </lineage>
</organism>
<keyword evidence="3" id="KW-1185">Reference proteome</keyword>
<accession>A0ABX1K782</accession>
<feature type="non-terminal residue" evidence="2">
    <location>
        <position position="1"/>
    </location>
</feature>
<evidence type="ECO:0000313" key="2">
    <source>
        <dbReference type="EMBL" id="NKY40863.1"/>
    </source>
</evidence>
<dbReference type="RefSeq" id="WP_168679933.1">
    <property type="nucleotide sequence ID" value="NZ_JAAXOY010000484.1"/>
</dbReference>
<feature type="region of interest" description="Disordered" evidence="1">
    <location>
        <begin position="19"/>
        <end position="53"/>
    </location>
</feature>
<name>A0ABX1K782_9CELL</name>
<comment type="caution">
    <text evidence="2">The sequence shown here is derived from an EMBL/GenBank/DDBJ whole genome shotgun (WGS) entry which is preliminary data.</text>
</comment>
<sequence length="83" mass="8746">LLRGGADLAAPVHADGPWADAWSQRTSAEATDRWTGTDDGTARSTTWSRDADAFAPSFTTGPVDADVLAWAWGHLTGQSSSQD</sequence>
<reference evidence="2 3" key="1">
    <citation type="submission" date="2020-04" db="EMBL/GenBank/DDBJ databases">
        <title>MicrobeNet Type strains.</title>
        <authorList>
            <person name="Nicholson A.C."/>
        </authorList>
    </citation>
    <scope>NUCLEOTIDE SEQUENCE [LARGE SCALE GENOMIC DNA]</scope>
    <source>
        <strain evidence="2 3">ATCC BAA-787</strain>
    </source>
</reference>
<dbReference type="EMBL" id="JAAXOY010000484">
    <property type="protein sequence ID" value="NKY40863.1"/>
    <property type="molecule type" value="Genomic_DNA"/>
</dbReference>
<protein>
    <submittedName>
        <fullName evidence="2">Uncharacterized protein</fullName>
    </submittedName>
</protein>